<dbReference type="AlphaFoldDB" id="A0A437QT75"/>
<evidence type="ECO:0000313" key="2">
    <source>
        <dbReference type="Proteomes" id="UP000283077"/>
    </source>
</evidence>
<accession>A0A437QT75</accession>
<dbReference type="Gene3D" id="3.40.50.2000">
    <property type="entry name" value="Glycogen Phosphorylase B"/>
    <property type="match status" value="1"/>
</dbReference>
<name>A0A437QT75_9GAMM</name>
<dbReference type="OrthoDB" id="9793805at2"/>
<dbReference type="NCBIfam" id="TIGR00661">
    <property type="entry name" value="MJ1255"/>
    <property type="match status" value="1"/>
</dbReference>
<organism evidence="1 2">
    <name type="scientific">Rheinheimera riviphila</name>
    <dbReference type="NCBI Taxonomy" id="1834037"/>
    <lineage>
        <taxon>Bacteria</taxon>
        <taxon>Pseudomonadati</taxon>
        <taxon>Pseudomonadota</taxon>
        <taxon>Gammaproteobacteria</taxon>
        <taxon>Chromatiales</taxon>
        <taxon>Chromatiaceae</taxon>
        <taxon>Rheinheimera</taxon>
    </lineage>
</organism>
<reference evidence="1 2" key="1">
    <citation type="submission" date="2019-01" db="EMBL/GenBank/DDBJ databases">
        <authorList>
            <person name="Chen W.-M."/>
        </authorList>
    </citation>
    <scope>NUCLEOTIDE SEQUENCE [LARGE SCALE GENOMIC DNA]</scope>
    <source>
        <strain evidence="1 2">KYPC3</strain>
    </source>
</reference>
<dbReference type="GO" id="GO:0016740">
    <property type="term" value="F:transferase activity"/>
    <property type="evidence" value="ECO:0007669"/>
    <property type="project" value="UniProtKB-KW"/>
</dbReference>
<dbReference type="Proteomes" id="UP000283077">
    <property type="component" value="Unassembled WGS sequence"/>
</dbReference>
<evidence type="ECO:0000313" key="1">
    <source>
        <dbReference type="EMBL" id="RVU37696.1"/>
    </source>
</evidence>
<keyword evidence="2" id="KW-1185">Reference proteome</keyword>
<gene>
    <name evidence="1" type="ORF">EOE67_09495</name>
</gene>
<sequence length="353" mass="39625">MKILYGVQGTGNGHIARSRAMALAFAKVGAKVDFLFSGREPESYFSMEAFGDYQTRRGLTFISHHGKIDPFQTAWQARPLQFLREIRELDLTGYDLVINDFEPVSAWAARQQQVPCIGISHQNSFRYPIPAAERGVLDRLLVRHFAPCDQHIGLHWHHFDQPLLPPVVHLQPQLSDPATPQQVLVYLPFEDLPQITALLQQLAPQQFVCYHPVLRESAQLGNIQLKPLCHQSFMQDLHHCNAVISNAGFELPSEALTLGKKLLVKPLAGQFEQQSNANTLVRLGLATRLHKLELAEIRPWLMASPAQPVVFPCVATALVDWVMAGRWQHQGSLADLSKTLWSQVAYPPYATIG</sequence>
<dbReference type="InterPro" id="IPR005262">
    <property type="entry name" value="MJ1255-like"/>
</dbReference>
<dbReference type="Pfam" id="PF13528">
    <property type="entry name" value="Glyco_trans_1_3"/>
    <property type="match status" value="1"/>
</dbReference>
<comment type="caution">
    <text evidence="1">The sequence shown here is derived from an EMBL/GenBank/DDBJ whole genome shotgun (WGS) entry which is preliminary data.</text>
</comment>
<dbReference type="RefSeq" id="WP_127698850.1">
    <property type="nucleotide sequence ID" value="NZ_SACS01000008.1"/>
</dbReference>
<keyword evidence="1" id="KW-0808">Transferase</keyword>
<dbReference type="SUPFAM" id="SSF53756">
    <property type="entry name" value="UDP-Glycosyltransferase/glycogen phosphorylase"/>
    <property type="match status" value="1"/>
</dbReference>
<dbReference type="EMBL" id="SACS01000008">
    <property type="protein sequence ID" value="RVU37696.1"/>
    <property type="molecule type" value="Genomic_DNA"/>
</dbReference>
<proteinExistence type="predicted"/>
<protein>
    <submittedName>
        <fullName evidence="1">Glycosyltransferase</fullName>
    </submittedName>
</protein>